<accession>A0A1G4KLJ0</accession>
<keyword evidence="3" id="KW-1185">Reference proteome</keyword>
<organism evidence="2 3">
    <name type="scientific">Lachancea nothofagi CBS 11611</name>
    <dbReference type="NCBI Taxonomy" id="1266666"/>
    <lineage>
        <taxon>Eukaryota</taxon>
        <taxon>Fungi</taxon>
        <taxon>Dikarya</taxon>
        <taxon>Ascomycota</taxon>
        <taxon>Saccharomycotina</taxon>
        <taxon>Saccharomycetes</taxon>
        <taxon>Saccharomycetales</taxon>
        <taxon>Saccharomycetaceae</taxon>
        <taxon>Lachancea</taxon>
    </lineage>
</organism>
<feature type="compositionally biased region" description="Basic residues" evidence="1">
    <location>
        <begin position="1"/>
        <end position="10"/>
    </location>
</feature>
<protein>
    <submittedName>
        <fullName evidence="2">LANO_0H04148g1_1</fullName>
    </submittedName>
</protein>
<dbReference type="AlphaFoldDB" id="A0A1G4KLJ0"/>
<sequence length="516" mass="58040">MAPRQKKNGSKKPVLETEEDFYDDATEKEEQAERWALSDVKKTIRQYALAFNSYEQGLNAPSSTVGGSYHIYYNQTRLLLKMYSDYIANDGSVNILQYVDLTDMGNLDMLFKPLPIITERFELAIAKFRDACSWDIYFNLLTCYFSQLEDYSELSGDQILELYERFKSTARRVIQLHLEELESWEAPSDTATPAPLDAVPTVDGNSGHSASEDNELEVMEMQDEITAKTLLDTLVVCYRCIATLIELLVESRNGTFAAINDVQANYLEDDTQQFKLQLDAVVREEAGLNLGSLETDELQLAVWSIDGLIVVSSTGFEGLKTFIAGIADSGRDTCVDKLLIAVDLLHLVRQHPKNNLKHNQARLWAVCTEAGRLLSTVEAKLAQKRQDTISGILKENDNELSPVVFKLCEVMISRSDNELYRHLIKATEASHGDPAAAKTAGILLRNAQVLLKNASTIAQQPCGFREYISDKLKRNYIYKQATERLGFMENGATTSTILELAQEHPFYNAQNPVRQL</sequence>
<name>A0A1G4KLJ0_9SACH</name>
<reference evidence="3" key="1">
    <citation type="submission" date="2016-03" db="EMBL/GenBank/DDBJ databases">
        <authorList>
            <person name="Devillers Hugo."/>
        </authorList>
    </citation>
    <scope>NUCLEOTIDE SEQUENCE [LARGE SCALE GENOMIC DNA]</scope>
</reference>
<evidence type="ECO:0000313" key="2">
    <source>
        <dbReference type="EMBL" id="SCV05286.1"/>
    </source>
</evidence>
<dbReference type="EMBL" id="LT598447">
    <property type="protein sequence ID" value="SCV05286.1"/>
    <property type="molecule type" value="Genomic_DNA"/>
</dbReference>
<evidence type="ECO:0000313" key="3">
    <source>
        <dbReference type="Proteomes" id="UP000189911"/>
    </source>
</evidence>
<proteinExistence type="predicted"/>
<dbReference type="Proteomes" id="UP000189911">
    <property type="component" value="Chromosome H"/>
</dbReference>
<dbReference type="OrthoDB" id="5328412at2759"/>
<evidence type="ECO:0000256" key="1">
    <source>
        <dbReference type="SAM" id="MobiDB-lite"/>
    </source>
</evidence>
<feature type="region of interest" description="Disordered" evidence="1">
    <location>
        <begin position="1"/>
        <end position="25"/>
    </location>
</feature>
<feature type="compositionally biased region" description="Acidic residues" evidence="1">
    <location>
        <begin position="16"/>
        <end position="25"/>
    </location>
</feature>
<gene>
    <name evidence="2" type="ORF">LANO_0H04148G</name>
</gene>